<dbReference type="PANTHER" id="PTHR34047">
    <property type="entry name" value="NUCLEAR INTRON MATURASE 1, MITOCHONDRIAL-RELATED"/>
    <property type="match status" value="1"/>
</dbReference>
<dbReference type="OrthoDB" id="9793236at2"/>
<keyword evidence="3" id="KW-1185">Reference proteome</keyword>
<dbReference type="InterPro" id="IPR051083">
    <property type="entry name" value="GrpII_Intron_Splice-Mob/Def"/>
</dbReference>
<dbReference type="AlphaFoldDB" id="A0A0R2CVH4"/>
<dbReference type="InterPro" id="IPR000477">
    <property type="entry name" value="RT_dom"/>
</dbReference>
<proteinExistence type="predicted"/>
<dbReference type="PANTHER" id="PTHR34047:SF8">
    <property type="entry name" value="PROTEIN YKFC"/>
    <property type="match status" value="1"/>
</dbReference>
<organism evidence="2 3">
    <name type="scientific">Liquorilactobacillus aquaticus DSM 21051</name>
    <dbReference type="NCBI Taxonomy" id="1423725"/>
    <lineage>
        <taxon>Bacteria</taxon>
        <taxon>Bacillati</taxon>
        <taxon>Bacillota</taxon>
        <taxon>Bacilli</taxon>
        <taxon>Lactobacillales</taxon>
        <taxon>Lactobacillaceae</taxon>
        <taxon>Liquorilactobacillus</taxon>
    </lineage>
</organism>
<dbReference type="RefSeq" id="WP_057876674.1">
    <property type="nucleotide sequence ID" value="NZ_AYZD01000027.1"/>
</dbReference>
<dbReference type="PROSITE" id="PS50878">
    <property type="entry name" value="RT_POL"/>
    <property type="match status" value="1"/>
</dbReference>
<dbReference type="EMBL" id="AYZD01000027">
    <property type="protein sequence ID" value="KRM95413.1"/>
    <property type="molecule type" value="Genomic_DNA"/>
</dbReference>
<evidence type="ECO:0000313" key="3">
    <source>
        <dbReference type="Proteomes" id="UP000051015"/>
    </source>
</evidence>
<feature type="domain" description="Reverse transcriptase" evidence="1">
    <location>
        <begin position="1"/>
        <end position="331"/>
    </location>
</feature>
<dbReference type="Proteomes" id="UP000051015">
    <property type="component" value="Unassembled WGS sequence"/>
</dbReference>
<dbReference type="CDD" id="cd01651">
    <property type="entry name" value="RT_G2_intron"/>
    <property type="match status" value="1"/>
</dbReference>
<dbReference type="InterPro" id="IPR043502">
    <property type="entry name" value="DNA/RNA_pol_sf"/>
</dbReference>
<evidence type="ECO:0000259" key="1">
    <source>
        <dbReference type="PROSITE" id="PS50878"/>
    </source>
</evidence>
<gene>
    <name evidence="2" type="ORF">FC19_GL002031</name>
</gene>
<dbReference type="Pfam" id="PF00078">
    <property type="entry name" value="RVT_1"/>
    <property type="match status" value="1"/>
</dbReference>
<reference evidence="2 3" key="1">
    <citation type="journal article" date="2015" name="Genome Announc.">
        <title>Expanding the biotechnology potential of lactobacilli through comparative genomics of 213 strains and associated genera.</title>
        <authorList>
            <person name="Sun Z."/>
            <person name="Harris H.M."/>
            <person name="McCann A."/>
            <person name="Guo C."/>
            <person name="Argimon S."/>
            <person name="Zhang W."/>
            <person name="Yang X."/>
            <person name="Jeffery I.B."/>
            <person name="Cooney J.C."/>
            <person name="Kagawa T.F."/>
            <person name="Liu W."/>
            <person name="Song Y."/>
            <person name="Salvetti E."/>
            <person name="Wrobel A."/>
            <person name="Rasinkangas P."/>
            <person name="Parkhill J."/>
            <person name="Rea M.C."/>
            <person name="O'Sullivan O."/>
            <person name="Ritari J."/>
            <person name="Douillard F.P."/>
            <person name="Paul Ross R."/>
            <person name="Yang R."/>
            <person name="Briner A.E."/>
            <person name="Felis G.E."/>
            <person name="de Vos W.M."/>
            <person name="Barrangou R."/>
            <person name="Klaenhammer T.R."/>
            <person name="Caufield P.W."/>
            <person name="Cui Y."/>
            <person name="Zhang H."/>
            <person name="O'Toole P.W."/>
        </authorList>
    </citation>
    <scope>NUCLEOTIDE SEQUENCE [LARGE SCALE GENOMIC DNA]</scope>
    <source>
        <strain evidence="2 3">DSM 21051</strain>
    </source>
</reference>
<sequence length="488" mass="57616">MFDIDKYLKKQKKYKHFDYRLANRRLFDEMKQESAVSSFRFLPYIRREFLTYRFNGKKIKKKPRNITLASHGASLVYKVYAEKLKIIYEHRIEGTLISEAATAYRSSTKTIKRSNIHAAKEVFDFISNQDVAYVIKGDFKAFFDTLNHRYLKRSLQKLFNVDHLPDDWYAVLKSLTKYEYINFEELNQLTANLSKSNEPAYFRNRKQFSKFYKKNSEKFHLNKVGIPQGTSLSALLANVYMMEFDFAISTLVQKYGGIFRRYSDDFVIVLSGKSLTLQDAKNIKDLVIHKSSDMLSLTVEKSKTDFYIFSNAHLFSLDGRSAMMDYLGFRFTGDEVFLREKSIYKFAYRGNHAIDFLIRDFNDKKMAKLSEEEIDLKSFKKPVFDEHKNIIGWIAASEYHNNVRRKQIKLVKRKLKGKIKFRISTNHKKKYLSEKPAKRTFINYVNRAQKILEDGAPNYSVLVLKQARRRVVKHQKRYHKGISNKSTE</sequence>
<comment type="caution">
    <text evidence="2">The sequence shown here is derived from an EMBL/GenBank/DDBJ whole genome shotgun (WGS) entry which is preliminary data.</text>
</comment>
<protein>
    <recommendedName>
        <fullName evidence="1">Reverse transcriptase domain-containing protein</fullName>
    </recommendedName>
</protein>
<name>A0A0R2CVH4_9LACO</name>
<dbReference type="PATRIC" id="fig|1423725.3.peg.2085"/>
<dbReference type="SUPFAM" id="SSF56672">
    <property type="entry name" value="DNA/RNA polymerases"/>
    <property type="match status" value="1"/>
</dbReference>
<accession>A0A0R2CVH4</accession>
<evidence type="ECO:0000313" key="2">
    <source>
        <dbReference type="EMBL" id="KRM95413.1"/>
    </source>
</evidence>
<dbReference type="STRING" id="1423725.FC19_GL002031"/>